<evidence type="ECO:0000313" key="2">
    <source>
        <dbReference type="Proteomes" id="UP000469185"/>
    </source>
</evidence>
<comment type="caution">
    <text evidence="1">The sequence shown here is derived from an EMBL/GenBank/DDBJ whole genome shotgun (WGS) entry which is preliminary data.</text>
</comment>
<dbReference type="SUPFAM" id="SSF53271">
    <property type="entry name" value="PRTase-like"/>
    <property type="match status" value="1"/>
</dbReference>
<dbReference type="Gene3D" id="3.40.50.2020">
    <property type="match status" value="1"/>
</dbReference>
<evidence type="ECO:0000313" key="1">
    <source>
        <dbReference type="EMBL" id="NED95856.1"/>
    </source>
</evidence>
<dbReference type="InterPro" id="IPR029057">
    <property type="entry name" value="PRTase-like"/>
</dbReference>
<organism evidence="1 2">
    <name type="scientific">Phytoactinopolyspora alkaliphila</name>
    <dbReference type="NCBI Taxonomy" id="1783498"/>
    <lineage>
        <taxon>Bacteria</taxon>
        <taxon>Bacillati</taxon>
        <taxon>Actinomycetota</taxon>
        <taxon>Actinomycetes</taxon>
        <taxon>Jiangellales</taxon>
        <taxon>Jiangellaceae</taxon>
        <taxon>Phytoactinopolyspora</taxon>
    </lineage>
</organism>
<dbReference type="EMBL" id="JAAGOB010000005">
    <property type="protein sequence ID" value="NED95856.1"/>
    <property type="molecule type" value="Genomic_DNA"/>
</dbReference>
<dbReference type="InterPro" id="IPR000836">
    <property type="entry name" value="PRTase_dom"/>
</dbReference>
<dbReference type="AlphaFoldDB" id="A0A6N9YLF4"/>
<proteinExistence type="predicted"/>
<accession>A0A6N9YLF4</accession>
<name>A0A6N9YLF4_9ACTN</name>
<dbReference type="CDD" id="cd06223">
    <property type="entry name" value="PRTases_typeI"/>
    <property type="match status" value="1"/>
</dbReference>
<gene>
    <name evidence="1" type="ORF">G1H11_11090</name>
</gene>
<reference evidence="1 2" key="1">
    <citation type="submission" date="2020-02" db="EMBL/GenBank/DDBJ databases">
        <authorList>
            <person name="Li X.-J."/>
            <person name="Feng X.-M."/>
        </authorList>
    </citation>
    <scope>NUCLEOTIDE SEQUENCE [LARGE SCALE GENOMIC DNA]</scope>
    <source>
        <strain evidence="1 2">CGMCC 4.7225</strain>
    </source>
</reference>
<sequence length="69" mass="7515">MLLLDDTWTTGARVQSLSHALKDAGANKVAAVVLGRWVNPSWPDSQALISHLRRSTTFDLSRCVVGRPA</sequence>
<protein>
    <recommendedName>
        <fullName evidence="3">Phosphoribosyltransferase domain-containing protein</fullName>
    </recommendedName>
</protein>
<evidence type="ECO:0008006" key="3">
    <source>
        <dbReference type="Google" id="ProtNLM"/>
    </source>
</evidence>
<dbReference type="Proteomes" id="UP000469185">
    <property type="component" value="Unassembled WGS sequence"/>
</dbReference>
<keyword evidence="2" id="KW-1185">Reference proteome</keyword>